<dbReference type="EMBL" id="GBRH01195195">
    <property type="protein sequence ID" value="JAE02701.1"/>
    <property type="molecule type" value="Transcribed_RNA"/>
</dbReference>
<organism evidence="1">
    <name type="scientific">Arundo donax</name>
    <name type="common">Giant reed</name>
    <name type="synonym">Donax arundinaceus</name>
    <dbReference type="NCBI Taxonomy" id="35708"/>
    <lineage>
        <taxon>Eukaryota</taxon>
        <taxon>Viridiplantae</taxon>
        <taxon>Streptophyta</taxon>
        <taxon>Embryophyta</taxon>
        <taxon>Tracheophyta</taxon>
        <taxon>Spermatophyta</taxon>
        <taxon>Magnoliopsida</taxon>
        <taxon>Liliopsida</taxon>
        <taxon>Poales</taxon>
        <taxon>Poaceae</taxon>
        <taxon>PACMAD clade</taxon>
        <taxon>Arundinoideae</taxon>
        <taxon>Arundineae</taxon>
        <taxon>Arundo</taxon>
    </lineage>
</organism>
<name>A0A0A9EXW2_ARUDO</name>
<sequence>MQIPLPFYQLLCSLT</sequence>
<proteinExistence type="predicted"/>
<reference evidence="1" key="2">
    <citation type="journal article" date="2015" name="Data Brief">
        <title>Shoot transcriptome of the giant reed, Arundo donax.</title>
        <authorList>
            <person name="Barrero R.A."/>
            <person name="Guerrero F.D."/>
            <person name="Moolhuijzen P."/>
            <person name="Goolsby J.A."/>
            <person name="Tidwell J."/>
            <person name="Bellgard S.E."/>
            <person name="Bellgard M.I."/>
        </authorList>
    </citation>
    <scope>NUCLEOTIDE SEQUENCE</scope>
    <source>
        <tissue evidence="1">Shoot tissue taken approximately 20 cm above the soil surface</tissue>
    </source>
</reference>
<protein>
    <submittedName>
        <fullName evidence="1">Uncharacterized protein</fullName>
    </submittedName>
</protein>
<evidence type="ECO:0000313" key="1">
    <source>
        <dbReference type="EMBL" id="JAE02701.1"/>
    </source>
</evidence>
<accession>A0A0A9EXW2</accession>
<reference evidence="1" key="1">
    <citation type="submission" date="2014-09" db="EMBL/GenBank/DDBJ databases">
        <authorList>
            <person name="Magalhaes I.L.F."/>
            <person name="Oliveira U."/>
            <person name="Santos F.R."/>
            <person name="Vidigal T.H.D.A."/>
            <person name="Brescovit A.D."/>
            <person name="Santos A.J."/>
        </authorList>
    </citation>
    <scope>NUCLEOTIDE SEQUENCE</scope>
    <source>
        <tissue evidence="1">Shoot tissue taken approximately 20 cm above the soil surface</tissue>
    </source>
</reference>